<dbReference type="Pfam" id="PF13614">
    <property type="entry name" value="AAA_31"/>
    <property type="match status" value="1"/>
</dbReference>
<dbReference type="Gene3D" id="3.40.50.300">
    <property type="entry name" value="P-loop containing nucleotide triphosphate hydrolases"/>
    <property type="match status" value="1"/>
</dbReference>
<dbReference type="PANTHER" id="PTHR13696:SF52">
    <property type="entry name" value="PARA FAMILY PROTEIN CT_582"/>
    <property type="match status" value="1"/>
</dbReference>
<dbReference type="InterPro" id="IPR025669">
    <property type="entry name" value="AAA_dom"/>
</dbReference>
<feature type="region of interest" description="Disordered" evidence="1">
    <location>
        <begin position="118"/>
        <end position="146"/>
    </location>
</feature>
<sequence>MAKKSGGKGRGAIFGSRRRREPNTIPSTSAADLARADELSEDDSPVGEQELPSGPDLGTEIPTEIPAEILAEIPEPMIQEPEAQINPDLESEIREVVTIEQERADGDQVSEDIQDAVAESTAGAPSNAPEEPEREPAPEASTPETEPERFILPRVVSIANQKGGVGKTTTSVNLGASLAEQGYRVLVIDLDPQGNATTGLGINARNLESSIYDVLMTDLPLEDCIEATSLKNLFVAPATIDLAGAEIELVPAFSREMKLKRAIDAVKDDFDWIVIDCPPSLGLLTINAFAASDDVIVPIQCEYYALEGLSQLVRNVGLVQSNLNPNLKVRGIVMTMYDARTKLSDQVQQEVRSHFGSTVYRTVIPRTVRLSEAPSFGQPITVFDSLSRGAVAYRELGKEVSHGTSRRVG</sequence>
<feature type="domain" description="AAA" evidence="2">
    <location>
        <begin position="154"/>
        <end position="329"/>
    </location>
</feature>
<dbReference type="InterPro" id="IPR050678">
    <property type="entry name" value="DNA_Partitioning_ATPase"/>
</dbReference>
<dbReference type="FunFam" id="3.40.50.300:FF:000285">
    <property type="entry name" value="Sporulation initiation inhibitor Soj"/>
    <property type="match status" value="1"/>
</dbReference>
<feature type="compositionally biased region" description="Low complexity" evidence="1">
    <location>
        <begin position="59"/>
        <end position="76"/>
    </location>
</feature>
<evidence type="ECO:0000259" key="2">
    <source>
        <dbReference type="Pfam" id="PF13614"/>
    </source>
</evidence>
<gene>
    <name evidence="3" type="ORF">UFOPK4071_01058</name>
</gene>
<accession>A0A6J7QMJ7</accession>
<dbReference type="InterPro" id="IPR027417">
    <property type="entry name" value="P-loop_NTPase"/>
</dbReference>
<proteinExistence type="predicted"/>
<organism evidence="3">
    <name type="scientific">freshwater metagenome</name>
    <dbReference type="NCBI Taxonomy" id="449393"/>
    <lineage>
        <taxon>unclassified sequences</taxon>
        <taxon>metagenomes</taxon>
        <taxon>ecological metagenomes</taxon>
    </lineage>
</organism>
<dbReference type="AlphaFoldDB" id="A0A6J7QMJ7"/>
<dbReference type="EMBL" id="CAFBPF010000138">
    <property type="protein sequence ID" value="CAB5017749.1"/>
    <property type="molecule type" value="Genomic_DNA"/>
</dbReference>
<dbReference type="PANTHER" id="PTHR13696">
    <property type="entry name" value="P-LOOP CONTAINING NUCLEOSIDE TRIPHOSPHATE HYDROLASE"/>
    <property type="match status" value="1"/>
</dbReference>
<reference evidence="3" key="1">
    <citation type="submission" date="2020-05" db="EMBL/GenBank/DDBJ databases">
        <authorList>
            <person name="Chiriac C."/>
            <person name="Salcher M."/>
            <person name="Ghai R."/>
            <person name="Kavagutti S V."/>
        </authorList>
    </citation>
    <scope>NUCLEOTIDE SEQUENCE</scope>
</reference>
<evidence type="ECO:0000313" key="3">
    <source>
        <dbReference type="EMBL" id="CAB5017749.1"/>
    </source>
</evidence>
<dbReference type="CDD" id="cd02042">
    <property type="entry name" value="ParAB_family"/>
    <property type="match status" value="1"/>
</dbReference>
<feature type="region of interest" description="Disordered" evidence="1">
    <location>
        <begin position="1"/>
        <end position="86"/>
    </location>
</feature>
<name>A0A6J7QMJ7_9ZZZZ</name>
<protein>
    <submittedName>
        <fullName evidence="3">Unannotated protein</fullName>
    </submittedName>
</protein>
<evidence type="ECO:0000256" key="1">
    <source>
        <dbReference type="SAM" id="MobiDB-lite"/>
    </source>
</evidence>
<dbReference type="SUPFAM" id="SSF52540">
    <property type="entry name" value="P-loop containing nucleoside triphosphate hydrolases"/>
    <property type="match status" value="1"/>
</dbReference>